<evidence type="ECO:0000256" key="2">
    <source>
        <dbReference type="RuleBase" id="RU000363"/>
    </source>
</evidence>
<dbReference type="CDD" id="cd05327">
    <property type="entry name" value="retinol-DH_like_SDR_c_like"/>
    <property type="match status" value="1"/>
</dbReference>
<organism evidence="3 4">
    <name type="scientific">Trachymyrmex septentrionalis</name>
    <dbReference type="NCBI Taxonomy" id="34720"/>
    <lineage>
        <taxon>Eukaryota</taxon>
        <taxon>Metazoa</taxon>
        <taxon>Ecdysozoa</taxon>
        <taxon>Arthropoda</taxon>
        <taxon>Hexapoda</taxon>
        <taxon>Insecta</taxon>
        <taxon>Pterygota</taxon>
        <taxon>Neoptera</taxon>
        <taxon>Endopterygota</taxon>
        <taxon>Hymenoptera</taxon>
        <taxon>Apocrita</taxon>
        <taxon>Aculeata</taxon>
        <taxon>Formicoidea</taxon>
        <taxon>Formicidae</taxon>
        <taxon>Myrmicinae</taxon>
        <taxon>Trachymyrmex</taxon>
    </lineage>
</organism>
<evidence type="ECO:0000313" key="3">
    <source>
        <dbReference type="EMBL" id="KYN36610.1"/>
    </source>
</evidence>
<dbReference type="STRING" id="34720.A0A151JUR9"/>
<protein>
    <submittedName>
        <fullName evidence="3">Retinol dehydrogenase 11</fullName>
    </submittedName>
</protein>
<gene>
    <name evidence="3" type="ORF">ALC56_09035</name>
</gene>
<reference evidence="3 4" key="1">
    <citation type="submission" date="2016-03" db="EMBL/GenBank/DDBJ databases">
        <title>Trachymyrmex septentrionalis WGS genome.</title>
        <authorList>
            <person name="Nygaard S."/>
            <person name="Hu H."/>
            <person name="Boomsma J."/>
            <person name="Zhang G."/>
        </authorList>
    </citation>
    <scope>NUCLEOTIDE SEQUENCE [LARGE SCALE GENOMIC DNA]</scope>
    <source>
        <strain evidence="3">Tsep2-gDNA-1</strain>
        <tissue evidence="3">Whole body</tissue>
    </source>
</reference>
<dbReference type="PANTHER" id="PTHR43157:SF73">
    <property type="entry name" value="WW DOMAIN-CONTAINING OXIDOREDUCTASE-LIKE PROTEIN"/>
    <property type="match status" value="1"/>
</dbReference>
<dbReference type="PRINTS" id="PR00081">
    <property type="entry name" value="GDHRDH"/>
</dbReference>
<sequence>MWFFNKICTSKARLDGKTVVITGASRGLGKETARNLYARGARVILACRNMEKANKAVEDIKNNPPSRINKDEYKNKIGELAIYFLDLCSLKSVRNCAKNLLMNEAAIHILINNAGMGPTHSLEKTEDGNEMTLQVNHLSHFLLTLLLLPKMQLSSPNCRIINVSSIAHMFTDINFDDLNLERSYTPFKSYAQSKLANILFTKELADRLRKANIHGINTYCLHPGIIQTEVWDDVRNVMFPGANFIFSIFGRFLYKNTEQGAQTIIYCTVDEKIANDTGLYYSNCNVVAPSGNANNHQYAIKLWNASCHLLHLEPEEDFTTFLKIVSR</sequence>
<dbReference type="Proteomes" id="UP000078541">
    <property type="component" value="Unassembled WGS sequence"/>
</dbReference>
<keyword evidence="4" id="KW-1185">Reference proteome</keyword>
<keyword evidence="1" id="KW-0560">Oxidoreductase</keyword>
<proteinExistence type="inferred from homology"/>
<dbReference type="GO" id="GO:0016491">
    <property type="term" value="F:oxidoreductase activity"/>
    <property type="evidence" value="ECO:0007669"/>
    <property type="project" value="UniProtKB-KW"/>
</dbReference>
<dbReference type="Gene3D" id="3.40.50.720">
    <property type="entry name" value="NAD(P)-binding Rossmann-like Domain"/>
    <property type="match status" value="1"/>
</dbReference>
<evidence type="ECO:0000256" key="1">
    <source>
        <dbReference type="ARBA" id="ARBA00023002"/>
    </source>
</evidence>
<dbReference type="AlphaFoldDB" id="A0A151JUR9"/>
<name>A0A151JUR9_9HYME</name>
<dbReference type="PRINTS" id="PR00080">
    <property type="entry name" value="SDRFAMILY"/>
</dbReference>
<accession>A0A151JUR9</accession>
<dbReference type="InterPro" id="IPR036291">
    <property type="entry name" value="NAD(P)-bd_dom_sf"/>
</dbReference>
<dbReference type="PANTHER" id="PTHR43157">
    <property type="entry name" value="PHOSPHATIDYLINOSITOL-GLYCAN BIOSYNTHESIS CLASS F PROTEIN-RELATED"/>
    <property type="match status" value="1"/>
</dbReference>
<evidence type="ECO:0000313" key="4">
    <source>
        <dbReference type="Proteomes" id="UP000078541"/>
    </source>
</evidence>
<comment type="similarity">
    <text evidence="2">Belongs to the short-chain dehydrogenases/reductases (SDR) family.</text>
</comment>
<dbReference type="EMBL" id="KQ981730">
    <property type="protein sequence ID" value="KYN36610.1"/>
    <property type="molecule type" value="Genomic_DNA"/>
</dbReference>
<dbReference type="Pfam" id="PF00106">
    <property type="entry name" value="adh_short"/>
    <property type="match status" value="1"/>
</dbReference>
<dbReference type="SUPFAM" id="SSF51735">
    <property type="entry name" value="NAD(P)-binding Rossmann-fold domains"/>
    <property type="match status" value="1"/>
</dbReference>
<dbReference type="InterPro" id="IPR002347">
    <property type="entry name" value="SDR_fam"/>
</dbReference>